<evidence type="ECO:0000259" key="1">
    <source>
        <dbReference type="Pfam" id="PF20153"/>
    </source>
</evidence>
<protein>
    <recommendedName>
        <fullName evidence="1">DUF6535 domain-containing protein</fullName>
    </recommendedName>
</protein>
<gene>
    <name evidence="2" type="ORF">EV420DRAFT_589223</name>
</gene>
<accession>A0AA39K617</accession>
<evidence type="ECO:0000313" key="3">
    <source>
        <dbReference type="Proteomes" id="UP001175211"/>
    </source>
</evidence>
<comment type="caution">
    <text evidence="2">The sequence shown here is derived from an EMBL/GenBank/DDBJ whole genome shotgun (WGS) entry which is preliminary data.</text>
</comment>
<dbReference type="Proteomes" id="UP001175211">
    <property type="component" value="Unassembled WGS sequence"/>
</dbReference>
<dbReference type="Pfam" id="PF20153">
    <property type="entry name" value="DUF6535"/>
    <property type="match status" value="1"/>
</dbReference>
<dbReference type="RefSeq" id="XP_060328736.1">
    <property type="nucleotide sequence ID" value="XM_060482700.1"/>
</dbReference>
<reference evidence="2" key="1">
    <citation type="submission" date="2023-06" db="EMBL/GenBank/DDBJ databases">
        <authorList>
            <consortium name="Lawrence Berkeley National Laboratory"/>
            <person name="Ahrendt S."/>
            <person name="Sahu N."/>
            <person name="Indic B."/>
            <person name="Wong-Bajracharya J."/>
            <person name="Merenyi Z."/>
            <person name="Ke H.-M."/>
            <person name="Monk M."/>
            <person name="Kocsube S."/>
            <person name="Drula E."/>
            <person name="Lipzen A."/>
            <person name="Balint B."/>
            <person name="Henrissat B."/>
            <person name="Andreopoulos B."/>
            <person name="Martin F.M."/>
            <person name="Harder C.B."/>
            <person name="Rigling D."/>
            <person name="Ford K.L."/>
            <person name="Foster G.D."/>
            <person name="Pangilinan J."/>
            <person name="Papanicolaou A."/>
            <person name="Barry K."/>
            <person name="LaButti K."/>
            <person name="Viragh M."/>
            <person name="Koriabine M."/>
            <person name="Yan M."/>
            <person name="Riley R."/>
            <person name="Champramary S."/>
            <person name="Plett K.L."/>
            <person name="Tsai I.J."/>
            <person name="Slot J."/>
            <person name="Sipos G."/>
            <person name="Plett J."/>
            <person name="Nagy L.G."/>
            <person name="Grigoriev I.V."/>
        </authorList>
    </citation>
    <scope>NUCLEOTIDE SEQUENCE</scope>
    <source>
        <strain evidence="2">CCBAS 213</strain>
    </source>
</reference>
<dbReference type="InterPro" id="IPR045338">
    <property type="entry name" value="DUF6535"/>
</dbReference>
<dbReference type="EMBL" id="JAUEPS010000026">
    <property type="protein sequence ID" value="KAK0455226.1"/>
    <property type="molecule type" value="Genomic_DNA"/>
</dbReference>
<dbReference type="AlphaFoldDB" id="A0AA39K617"/>
<keyword evidence="3" id="KW-1185">Reference proteome</keyword>
<dbReference type="GeneID" id="85366248"/>
<organism evidence="2 3">
    <name type="scientific">Armillaria tabescens</name>
    <name type="common">Ringless honey mushroom</name>
    <name type="synonym">Agaricus tabescens</name>
    <dbReference type="NCBI Taxonomy" id="1929756"/>
    <lineage>
        <taxon>Eukaryota</taxon>
        <taxon>Fungi</taxon>
        <taxon>Dikarya</taxon>
        <taxon>Basidiomycota</taxon>
        <taxon>Agaricomycotina</taxon>
        <taxon>Agaricomycetes</taxon>
        <taxon>Agaricomycetidae</taxon>
        <taxon>Agaricales</taxon>
        <taxon>Marasmiineae</taxon>
        <taxon>Physalacriaceae</taxon>
        <taxon>Desarmillaria</taxon>
    </lineage>
</organism>
<name>A0AA39K617_ARMTA</name>
<sequence length="141" mass="16565">MPNARVWRTYEDDSTIYDTNMVEECRDNIDVLLIFVSLRLKLSLLAFVNENLSAAITTFVVQICQDLRRHVSVFAFQTGPRSGCHRQRFFGQRHSPFPTESQHRLRLRHHRCLSEQSLVYRPVSKPDNCIRRRSREAMVSS</sequence>
<evidence type="ECO:0000313" key="2">
    <source>
        <dbReference type="EMBL" id="KAK0455226.1"/>
    </source>
</evidence>
<feature type="domain" description="DUF6535" evidence="1">
    <location>
        <begin position="7"/>
        <end position="69"/>
    </location>
</feature>
<proteinExistence type="predicted"/>